<organism evidence="2 3">
    <name type="scientific">Chryseobacterium indologenes</name>
    <name type="common">Flavobacterium indologenes</name>
    <dbReference type="NCBI Taxonomy" id="253"/>
    <lineage>
        <taxon>Bacteria</taxon>
        <taxon>Pseudomonadati</taxon>
        <taxon>Bacteroidota</taxon>
        <taxon>Flavobacteriia</taxon>
        <taxon>Flavobacteriales</taxon>
        <taxon>Weeksellaceae</taxon>
        <taxon>Chryseobacterium group</taxon>
        <taxon>Chryseobacterium</taxon>
    </lineage>
</organism>
<keyword evidence="1" id="KW-1133">Transmembrane helix</keyword>
<gene>
    <name evidence="2" type="ORF">AOB46_22645</name>
</gene>
<dbReference type="EMBL" id="LJOD01000047">
    <property type="protein sequence ID" value="KPE48951.1"/>
    <property type="molecule type" value="Genomic_DNA"/>
</dbReference>
<comment type="caution">
    <text evidence="2">The sequence shown here is derived from an EMBL/GenBank/DDBJ whole genome shotgun (WGS) entry which is preliminary data.</text>
</comment>
<dbReference type="OrthoDB" id="1452486at2"/>
<sequence length="155" mass="18226">MSIKKLYYYFYYKIHKSIAVTSEVSGGKFGTLFKTSLVIIVLEIWLLASLLIYYKVYINPKADIVGTKIGWIIMVAILVLVDYAIFYSKNQWKKIIDEFDKLPNKKNKKGNWVTFTIVLIIIGNFIFSFYCLDLKARKDQTGPYSKKYIEFQKER</sequence>
<dbReference type="PATRIC" id="fig|253.9.peg.3586"/>
<accession>A0A0N0ITP8</accession>
<feature type="transmembrane region" description="Helical" evidence="1">
    <location>
        <begin position="37"/>
        <end position="57"/>
    </location>
</feature>
<proteinExistence type="predicted"/>
<reference evidence="2 3" key="1">
    <citation type="journal article" date="2015" name="Genom Data">
        <title>Draft genome sequence of a multidrug-resistant Chryseobacterium indologenes isolate from Malaysia.</title>
        <authorList>
            <person name="Yu C.Y."/>
            <person name="Ang G.Y."/>
            <person name="Cheng H.J."/>
            <person name="Cheong Y.M."/>
            <person name="Yin W.F."/>
            <person name="Chan K.G."/>
        </authorList>
    </citation>
    <scope>NUCLEOTIDE SEQUENCE [LARGE SCALE GENOMIC DNA]</scope>
    <source>
        <strain evidence="2 3">CI_885</strain>
    </source>
</reference>
<evidence type="ECO:0000313" key="3">
    <source>
        <dbReference type="Proteomes" id="UP000037953"/>
    </source>
</evidence>
<feature type="transmembrane region" description="Helical" evidence="1">
    <location>
        <begin position="112"/>
        <end position="132"/>
    </location>
</feature>
<name>A0A0N0ITP8_CHRID</name>
<keyword evidence="1" id="KW-0812">Transmembrane</keyword>
<dbReference type="RefSeq" id="WP_062703656.1">
    <property type="nucleotide sequence ID" value="NZ_LJOD01000047.1"/>
</dbReference>
<reference evidence="3" key="2">
    <citation type="submission" date="2015-09" db="EMBL/GenBank/DDBJ databases">
        <title>Draft genome sequence of a multidrug-resistant Chryseobacterium indologenes isolate from Malaysia.</title>
        <authorList>
            <person name="Yu C.Y."/>
            <person name="Ang G.Y."/>
            <person name="Chan K.-G."/>
        </authorList>
    </citation>
    <scope>NUCLEOTIDE SEQUENCE [LARGE SCALE GENOMIC DNA]</scope>
    <source>
        <strain evidence="3">CI_885</strain>
    </source>
</reference>
<evidence type="ECO:0000313" key="2">
    <source>
        <dbReference type="EMBL" id="KPE48951.1"/>
    </source>
</evidence>
<keyword evidence="1" id="KW-0472">Membrane</keyword>
<evidence type="ECO:0000256" key="1">
    <source>
        <dbReference type="SAM" id="Phobius"/>
    </source>
</evidence>
<dbReference type="Proteomes" id="UP000037953">
    <property type="component" value="Unassembled WGS sequence"/>
</dbReference>
<dbReference type="AlphaFoldDB" id="A0A0N0ITP8"/>
<protein>
    <submittedName>
        <fullName evidence="2">Uncharacterized protein</fullName>
    </submittedName>
</protein>
<feature type="transmembrane region" description="Helical" evidence="1">
    <location>
        <begin position="69"/>
        <end position="87"/>
    </location>
</feature>